<dbReference type="InterPro" id="IPR035647">
    <property type="entry name" value="EFG_III/V"/>
</dbReference>
<dbReference type="PANTHER" id="PTHR16301">
    <property type="entry name" value="IMPACT-RELATED"/>
    <property type="match status" value="1"/>
</dbReference>
<dbReference type="InterPro" id="IPR023582">
    <property type="entry name" value="Impact"/>
</dbReference>
<dbReference type="InterPro" id="IPR020569">
    <property type="entry name" value="UPF0029_Impact_CS"/>
</dbReference>
<dbReference type="InterPro" id="IPR020568">
    <property type="entry name" value="Ribosomal_Su5_D2-typ_SF"/>
</dbReference>
<evidence type="ECO:0000259" key="3">
    <source>
        <dbReference type="Pfam" id="PF09186"/>
    </source>
</evidence>
<dbReference type="PANTHER" id="PTHR16301:SF20">
    <property type="entry name" value="IMPACT FAMILY MEMBER YIGZ"/>
    <property type="match status" value="1"/>
</dbReference>
<name>A0ABT0NCV6_9GAMM</name>
<dbReference type="EMBL" id="JAKIKT010000013">
    <property type="protein sequence ID" value="MCL2916317.1"/>
    <property type="molecule type" value="Genomic_DNA"/>
</dbReference>
<evidence type="ECO:0000259" key="2">
    <source>
        <dbReference type="Pfam" id="PF01205"/>
    </source>
</evidence>
<comment type="similarity">
    <text evidence="1">Belongs to the IMPACT family.</text>
</comment>
<evidence type="ECO:0000313" key="5">
    <source>
        <dbReference type="Proteomes" id="UP001202831"/>
    </source>
</evidence>
<proteinExistence type="inferred from homology"/>
<organism evidence="4 5">
    <name type="scientific">Shewanella corallii</name>
    <dbReference type="NCBI Taxonomy" id="560080"/>
    <lineage>
        <taxon>Bacteria</taxon>
        <taxon>Pseudomonadati</taxon>
        <taxon>Pseudomonadota</taxon>
        <taxon>Gammaproteobacteria</taxon>
        <taxon>Alteromonadales</taxon>
        <taxon>Shewanellaceae</taxon>
        <taxon>Shewanella</taxon>
    </lineage>
</organism>
<dbReference type="InterPro" id="IPR036956">
    <property type="entry name" value="Impact_N_sf"/>
</dbReference>
<dbReference type="SUPFAM" id="SSF54211">
    <property type="entry name" value="Ribosomal protein S5 domain 2-like"/>
    <property type="match status" value="1"/>
</dbReference>
<dbReference type="InterPro" id="IPR015269">
    <property type="entry name" value="UPF0029_Impact_C"/>
</dbReference>
<evidence type="ECO:0000313" key="4">
    <source>
        <dbReference type="EMBL" id="MCL2916317.1"/>
    </source>
</evidence>
<dbReference type="Gene3D" id="3.30.70.240">
    <property type="match status" value="1"/>
</dbReference>
<dbReference type="NCBIfam" id="TIGR00257">
    <property type="entry name" value="IMPACT_YIGZ"/>
    <property type="match status" value="1"/>
</dbReference>
<gene>
    <name evidence="4" type="ORF">L2725_21510</name>
</gene>
<dbReference type="Pfam" id="PF09186">
    <property type="entry name" value="DUF1949"/>
    <property type="match status" value="1"/>
</dbReference>
<dbReference type="Gene3D" id="3.30.230.30">
    <property type="entry name" value="Impact, N-terminal domain"/>
    <property type="match status" value="1"/>
</dbReference>
<sequence length="204" mass="22168">MTESYPVPAAELVFEEEIKHSRFISLLFRCESPEQFRQALADIRVRYPGATHYCQAFVSGKPGCTMTAGFSDDGEPAGSAGRPMLAVLQGSGIGEIGAVVVRYYGGIKLGVGGLVRAYASGVKQALPQLQTELKLLRYPAALECDYGLLRDVEYVIERHQGVITHRDFGGAVALEFELPKSEQEALNLQLATVSQGAVQARFDQ</sequence>
<keyword evidence="5" id="KW-1185">Reference proteome</keyword>
<dbReference type="InterPro" id="IPR001498">
    <property type="entry name" value="Impact_N"/>
</dbReference>
<evidence type="ECO:0000256" key="1">
    <source>
        <dbReference type="ARBA" id="ARBA00007665"/>
    </source>
</evidence>
<dbReference type="RefSeq" id="WP_249250865.1">
    <property type="nucleotide sequence ID" value="NZ_JAKIKT010000013.1"/>
</dbReference>
<protein>
    <submittedName>
        <fullName evidence="4">YigZ family protein</fullName>
    </submittedName>
</protein>
<dbReference type="Proteomes" id="UP001202831">
    <property type="component" value="Unassembled WGS sequence"/>
</dbReference>
<dbReference type="InterPro" id="IPR015796">
    <property type="entry name" value="Impact_YigZ-like"/>
</dbReference>
<feature type="domain" description="UPF0029" evidence="3">
    <location>
        <begin position="142"/>
        <end position="196"/>
    </location>
</feature>
<reference evidence="4 5" key="1">
    <citation type="submission" date="2022-01" db="EMBL/GenBank/DDBJ databases">
        <title>Whole genome-based taxonomy of the Shewanellaceae.</title>
        <authorList>
            <person name="Martin-Rodriguez A.J."/>
        </authorList>
    </citation>
    <scope>NUCLEOTIDE SEQUENCE [LARGE SCALE GENOMIC DNA]</scope>
    <source>
        <strain evidence="4 5">DSM 21332</strain>
    </source>
</reference>
<comment type="caution">
    <text evidence="4">The sequence shown here is derived from an EMBL/GenBank/DDBJ whole genome shotgun (WGS) entry which is preliminary data.</text>
</comment>
<accession>A0ABT0NCV6</accession>
<dbReference type="SUPFAM" id="SSF54980">
    <property type="entry name" value="EF-G C-terminal domain-like"/>
    <property type="match status" value="1"/>
</dbReference>
<dbReference type="PROSITE" id="PS00910">
    <property type="entry name" value="UPF0029"/>
    <property type="match status" value="1"/>
</dbReference>
<dbReference type="Pfam" id="PF01205">
    <property type="entry name" value="Impact_N"/>
    <property type="match status" value="1"/>
</dbReference>
<feature type="domain" description="Impact N-terminal" evidence="2">
    <location>
        <begin position="19"/>
        <end position="126"/>
    </location>
</feature>